<proteinExistence type="predicted"/>
<comment type="caution">
    <text evidence="2">The sequence shown here is derived from an EMBL/GenBank/DDBJ whole genome shotgun (WGS) entry which is preliminary data.</text>
</comment>
<gene>
    <name evidence="2" type="ORF">S12H4_08990</name>
</gene>
<evidence type="ECO:0000256" key="1">
    <source>
        <dbReference type="SAM" id="MobiDB-lite"/>
    </source>
</evidence>
<sequence length="93" mass="10422">PVEERPEVEETTAPGAEKYTFEEQSEVVESVAPPPKPEKSDYESLLTVIGSLETGAKKINSARILETLGKLKAQVEEELKELVYQEYLKKKVT</sequence>
<dbReference type="AlphaFoldDB" id="X1QJZ1"/>
<reference evidence="2" key="1">
    <citation type="journal article" date="2014" name="Front. Microbiol.">
        <title>High frequency of phylogenetically diverse reductive dehalogenase-homologous genes in deep subseafloor sedimentary metagenomes.</title>
        <authorList>
            <person name="Kawai M."/>
            <person name="Futagami T."/>
            <person name="Toyoda A."/>
            <person name="Takaki Y."/>
            <person name="Nishi S."/>
            <person name="Hori S."/>
            <person name="Arai W."/>
            <person name="Tsubouchi T."/>
            <person name="Morono Y."/>
            <person name="Uchiyama I."/>
            <person name="Ito T."/>
            <person name="Fujiyama A."/>
            <person name="Inagaki F."/>
            <person name="Takami H."/>
        </authorList>
    </citation>
    <scope>NUCLEOTIDE SEQUENCE</scope>
    <source>
        <strain evidence="2">Expedition CK06-06</strain>
    </source>
</reference>
<feature type="non-terminal residue" evidence="2">
    <location>
        <position position="1"/>
    </location>
</feature>
<feature type="compositionally biased region" description="Acidic residues" evidence="1">
    <location>
        <begin position="1"/>
        <end position="10"/>
    </location>
</feature>
<accession>X1QJZ1</accession>
<dbReference type="EMBL" id="BARW01003563">
    <property type="protein sequence ID" value="GAI68548.1"/>
    <property type="molecule type" value="Genomic_DNA"/>
</dbReference>
<feature type="region of interest" description="Disordered" evidence="1">
    <location>
        <begin position="1"/>
        <end position="41"/>
    </location>
</feature>
<evidence type="ECO:0000313" key="2">
    <source>
        <dbReference type="EMBL" id="GAI68548.1"/>
    </source>
</evidence>
<name>X1QJZ1_9ZZZZ</name>
<protein>
    <submittedName>
        <fullName evidence="2">Uncharacterized protein</fullName>
    </submittedName>
</protein>
<organism evidence="2">
    <name type="scientific">marine sediment metagenome</name>
    <dbReference type="NCBI Taxonomy" id="412755"/>
    <lineage>
        <taxon>unclassified sequences</taxon>
        <taxon>metagenomes</taxon>
        <taxon>ecological metagenomes</taxon>
    </lineage>
</organism>